<evidence type="ECO:0000313" key="2">
    <source>
        <dbReference type="EMBL" id="DAD43398.1"/>
    </source>
</evidence>
<protein>
    <submittedName>
        <fullName evidence="2">Uncharacterized protein</fullName>
    </submittedName>
</protein>
<feature type="compositionally biased region" description="Polar residues" evidence="1">
    <location>
        <begin position="78"/>
        <end position="87"/>
    </location>
</feature>
<dbReference type="AlphaFoldDB" id="A0A822ZNN7"/>
<name>A0A822ZNN7_NELNU</name>
<sequence length="222" mass="23583">MLWNRPEAREPPGPLERPEPLGDLSTALELRDPHSRTLQAVITLEAITRLVPATKLHRKLRFPVDLPSQASDIPYPRNLSSTTCQKSTPPPTILPSASPTPPGDATCEAKTSSSSNASSAAQSNHCSSGNGLPPYAKAIMSQSSSFSEFPSPTTTSTSSTNTPKALASPIASETLKTLTTRYFLPGSHECRSQRISPTVSSTFTAALAKMCVSSTTTSRVVM</sequence>
<feature type="region of interest" description="Disordered" evidence="1">
    <location>
        <begin position="67"/>
        <end position="127"/>
    </location>
</feature>
<accession>A0A822ZNN7</accession>
<comment type="caution">
    <text evidence="2">The sequence shown here is derived from an EMBL/GenBank/DDBJ whole genome shotgun (WGS) entry which is preliminary data.</text>
</comment>
<keyword evidence="3" id="KW-1185">Reference proteome</keyword>
<evidence type="ECO:0000313" key="3">
    <source>
        <dbReference type="Proteomes" id="UP000607653"/>
    </source>
</evidence>
<gene>
    <name evidence="2" type="ORF">HUJ06_001628</name>
</gene>
<feature type="compositionally biased region" description="Low complexity" evidence="1">
    <location>
        <begin position="112"/>
        <end position="127"/>
    </location>
</feature>
<feature type="compositionally biased region" description="Basic and acidic residues" evidence="1">
    <location>
        <begin position="1"/>
        <end position="20"/>
    </location>
</feature>
<organism evidence="2 3">
    <name type="scientific">Nelumbo nucifera</name>
    <name type="common">Sacred lotus</name>
    <dbReference type="NCBI Taxonomy" id="4432"/>
    <lineage>
        <taxon>Eukaryota</taxon>
        <taxon>Viridiplantae</taxon>
        <taxon>Streptophyta</taxon>
        <taxon>Embryophyta</taxon>
        <taxon>Tracheophyta</taxon>
        <taxon>Spermatophyta</taxon>
        <taxon>Magnoliopsida</taxon>
        <taxon>Proteales</taxon>
        <taxon>Nelumbonaceae</taxon>
        <taxon>Nelumbo</taxon>
    </lineage>
</organism>
<feature type="compositionally biased region" description="Low complexity" evidence="1">
    <location>
        <begin position="146"/>
        <end position="163"/>
    </location>
</feature>
<reference evidence="2 3" key="1">
    <citation type="journal article" date="2020" name="Mol. Biol. Evol.">
        <title>Distinct Expression and Methylation Patterns for Genes with Different Fates following a Single Whole-Genome Duplication in Flowering Plants.</title>
        <authorList>
            <person name="Shi T."/>
            <person name="Rahmani R.S."/>
            <person name="Gugger P.F."/>
            <person name="Wang M."/>
            <person name="Li H."/>
            <person name="Zhang Y."/>
            <person name="Li Z."/>
            <person name="Wang Q."/>
            <person name="Van de Peer Y."/>
            <person name="Marchal K."/>
            <person name="Chen J."/>
        </authorList>
    </citation>
    <scope>NUCLEOTIDE SEQUENCE [LARGE SCALE GENOMIC DNA]</scope>
    <source>
        <tissue evidence="2">Leaf</tissue>
    </source>
</reference>
<dbReference type="Proteomes" id="UP000607653">
    <property type="component" value="Unassembled WGS sequence"/>
</dbReference>
<feature type="region of interest" description="Disordered" evidence="1">
    <location>
        <begin position="146"/>
        <end position="166"/>
    </location>
</feature>
<evidence type="ECO:0000256" key="1">
    <source>
        <dbReference type="SAM" id="MobiDB-lite"/>
    </source>
</evidence>
<proteinExistence type="predicted"/>
<feature type="region of interest" description="Disordered" evidence="1">
    <location>
        <begin position="1"/>
        <end position="22"/>
    </location>
</feature>
<dbReference type="EMBL" id="DUZY01000006">
    <property type="protein sequence ID" value="DAD43398.1"/>
    <property type="molecule type" value="Genomic_DNA"/>
</dbReference>
<feature type="compositionally biased region" description="Pro residues" evidence="1">
    <location>
        <begin position="88"/>
        <end position="102"/>
    </location>
</feature>